<dbReference type="Pfam" id="PF13426">
    <property type="entry name" value="PAS_9"/>
    <property type="match status" value="1"/>
</dbReference>
<dbReference type="GO" id="GO:0003677">
    <property type="term" value="F:DNA binding"/>
    <property type="evidence" value="ECO:0007669"/>
    <property type="project" value="UniProtKB-KW"/>
</dbReference>
<dbReference type="PANTHER" id="PTHR32071">
    <property type="entry name" value="TRANSCRIPTIONAL REGULATORY PROTEIN"/>
    <property type="match status" value="1"/>
</dbReference>
<dbReference type="InterPro" id="IPR009057">
    <property type="entry name" value="Homeodomain-like_sf"/>
</dbReference>
<keyword evidence="1" id="KW-0547">Nucleotide-binding</keyword>
<dbReference type="PROSITE" id="PS50113">
    <property type="entry name" value="PAC"/>
    <property type="match status" value="1"/>
</dbReference>
<evidence type="ECO:0000313" key="12">
    <source>
        <dbReference type="Proteomes" id="UP000625210"/>
    </source>
</evidence>
<dbReference type="CDD" id="cd00130">
    <property type="entry name" value="PAS"/>
    <property type="match status" value="1"/>
</dbReference>
<evidence type="ECO:0000256" key="2">
    <source>
        <dbReference type="ARBA" id="ARBA00022797"/>
    </source>
</evidence>
<dbReference type="InterPro" id="IPR058031">
    <property type="entry name" value="AAA_lid_NorR"/>
</dbReference>
<dbReference type="PROSITE" id="PS00675">
    <property type="entry name" value="SIGMA54_INTERACT_1"/>
    <property type="match status" value="1"/>
</dbReference>
<dbReference type="Gene3D" id="1.10.8.60">
    <property type="match status" value="1"/>
</dbReference>
<keyword evidence="4" id="KW-0805">Transcription regulation</keyword>
<accession>A0A8J2VGC1</accession>
<dbReference type="SUPFAM" id="SSF46689">
    <property type="entry name" value="Homeodomain-like"/>
    <property type="match status" value="1"/>
</dbReference>
<evidence type="ECO:0000259" key="8">
    <source>
        <dbReference type="PROSITE" id="PS50045"/>
    </source>
</evidence>
<dbReference type="Gene3D" id="3.40.50.300">
    <property type="entry name" value="P-loop containing nucleotide triphosphate hydrolases"/>
    <property type="match status" value="1"/>
</dbReference>
<proteinExistence type="predicted"/>
<dbReference type="Pfam" id="PF25601">
    <property type="entry name" value="AAA_lid_14"/>
    <property type="match status" value="1"/>
</dbReference>
<dbReference type="NCBIfam" id="TIGR00229">
    <property type="entry name" value="sensory_box"/>
    <property type="match status" value="1"/>
</dbReference>
<evidence type="ECO:0000256" key="5">
    <source>
        <dbReference type="ARBA" id="ARBA00023125"/>
    </source>
</evidence>
<dbReference type="PROSITE" id="PS00676">
    <property type="entry name" value="SIGMA54_INTERACT_2"/>
    <property type="match status" value="1"/>
</dbReference>
<dbReference type="InterPro" id="IPR035965">
    <property type="entry name" value="PAS-like_dom_sf"/>
</dbReference>
<dbReference type="InterPro" id="IPR025944">
    <property type="entry name" value="Sigma_54_int_dom_CS"/>
</dbReference>
<feature type="domain" description="Sigma-54 factor interaction" evidence="8">
    <location>
        <begin position="244"/>
        <end position="474"/>
    </location>
</feature>
<dbReference type="SUPFAM" id="SSF55785">
    <property type="entry name" value="PYP-like sensor domain (PAS domain)"/>
    <property type="match status" value="1"/>
</dbReference>
<dbReference type="GO" id="GO:0006355">
    <property type="term" value="P:regulation of DNA-templated transcription"/>
    <property type="evidence" value="ECO:0007669"/>
    <property type="project" value="InterPro"/>
</dbReference>
<dbReference type="InterPro" id="IPR030828">
    <property type="entry name" value="HTH_TyrR"/>
</dbReference>
<dbReference type="Gene3D" id="3.30.450.20">
    <property type="entry name" value="PAS domain"/>
    <property type="match status" value="1"/>
</dbReference>
<keyword evidence="12" id="KW-1185">Reference proteome</keyword>
<feature type="domain" description="PAS" evidence="9">
    <location>
        <begin position="99"/>
        <end position="144"/>
    </location>
</feature>
<name>A0A8J2VGC1_9BACL</name>
<keyword evidence="2" id="KW-0058">Aromatic hydrocarbons catabolism</keyword>
<dbReference type="InterPro" id="IPR000700">
    <property type="entry name" value="PAS-assoc_C"/>
</dbReference>
<evidence type="ECO:0000259" key="10">
    <source>
        <dbReference type="PROSITE" id="PS50113"/>
    </source>
</evidence>
<dbReference type="Gene3D" id="1.10.10.60">
    <property type="entry name" value="Homeodomain-like"/>
    <property type="match status" value="1"/>
</dbReference>
<dbReference type="InterPro" id="IPR003593">
    <property type="entry name" value="AAA+_ATPase"/>
</dbReference>
<dbReference type="InterPro" id="IPR025943">
    <property type="entry name" value="Sigma_54_int_dom_ATP-bd_2"/>
</dbReference>
<evidence type="ECO:0000256" key="4">
    <source>
        <dbReference type="ARBA" id="ARBA00023015"/>
    </source>
</evidence>
<reference evidence="11" key="1">
    <citation type="journal article" date="2014" name="Int. J. Syst. Evol. Microbiol.">
        <title>Complete genome sequence of Corynebacterium casei LMG S-19264T (=DSM 44701T), isolated from a smear-ripened cheese.</title>
        <authorList>
            <consortium name="US DOE Joint Genome Institute (JGI-PGF)"/>
            <person name="Walter F."/>
            <person name="Albersmeier A."/>
            <person name="Kalinowski J."/>
            <person name="Ruckert C."/>
        </authorList>
    </citation>
    <scope>NUCLEOTIDE SEQUENCE</scope>
    <source>
        <strain evidence="11">CGMCC 1.15179</strain>
    </source>
</reference>
<dbReference type="Pfam" id="PF00158">
    <property type="entry name" value="Sigma54_activat"/>
    <property type="match status" value="1"/>
</dbReference>
<dbReference type="InterPro" id="IPR027417">
    <property type="entry name" value="P-loop_NTPase"/>
</dbReference>
<dbReference type="CDD" id="cd00009">
    <property type="entry name" value="AAA"/>
    <property type="match status" value="1"/>
</dbReference>
<evidence type="ECO:0000259" key="9">
    <source>
        <dbReference type="PROSITE" id="PS50112"/>
    </source>
</evidence>
<organism evidence="11 12">
    <name type="scientific">Marinithermofilum abyssi</name>
    <dbReference type="NCBI Taxonomy" id="1571185"/>
    <lineage>
        <taxon>Bacteria</taxon>
        <taxon>Bacillati</taxon>
        <taxon>Bacillota</taxon>
        <taxon>Bacilli</taxon>
        <taxon>Bacillales</taxon>
        <taxon>Thermoactinomycetaceae</taxon>
        <taxon>Marinithermofilum</taxon>
    </lineage>
</organism>
<dbReference type="RefSeq" id="WP_188647413.1">
    <property type="nucleotide sequence ID" value="NZ_BMHQ01000005.1"/>
</dbReference>
<evidence type="ECO:0000256" key="3">
    <source>
        <dbReference type="ARBA" id="ARBA00022840"/>
    </source>
</evidence>
<dbReference type="Proteomes" id="UP000625210">
    <property type="component" value="Unassembled WGS sequence"/>
</dbReference>
<evidence type="ECO:0000256" key="7">
    <source>
        <dbReference type="ARBA" id="ARBA00029500"/>
    </source>
</evidence>
<dbReference type="PROSITE" id="PS00688">
    <property type="entry name" value="SIGMA54_INTERACT_3"/>
    <property type="match status" value="1"/>
</dbReference>
<dbReference type="PROSITE" id="PS50112">
    <property type="entry name" value="PAS"/>
    <property type="match status" value="1"/>
</dbReference>
<gene>
    <name evidence="11" type="ORF">GCM10011571_16440</name>
</gene>
<keyword evidence="3" id="KW-0067">ATP-binding</keyword>
<protein>
    <recommendedName>
        <fullName evidence="7">HTH-type transcriptional regulatory protein TyrR</fullName>
    </recommendedName>
</protein>
<reference evidence="11" key="2">
    <citation type="submission" date="2020-09" db="EMBL/GenBank/DDBJ databases">
        <authorList>
            <person name="Sun Q."/>
            <person name="Zhou Y."/>
        </authorList>
    </citation>
    <scope>NUCLEOTIDE SEQUENCE</scope>
    <source>
        <strain evidence="11">CGMCC 1.15179</strain>
    </source>
</reference>
<dbReference type="InterPro" id="IPR000014">
    <property type="entry name" value="PAS"/>
</dbReference>
<dbReference type="EMBL" id="BMHQ01000005">
    <property type="protein sequence ID" value="GGE15544.1"/>
    <property type="molecule type" value="Genomic_DNA"/>
</dbReference>
<dbReference type="SUPFAM" id="SSF52540">
    <property type="entry name" value="P-loop containing nucleoside triphosphate hydrolases"/>
    <property type="match status" value="1"/>
</dbReference>
<keyword evidence="6" id="KW-0804">Transcription</keyword>
<dbReference type="AlphaFoldDB" id="A0A8J2VGC1"/>
<dbReference type="Pfam" id="PF18024">
    <property type="entry name" value="HTH_50"/>
    <property type="match status" value="1"/>
</dbReference>
<dbReference type="PROSITE" id="PS50045">
    <property type="entry name" value="SIGMA54_INTERACT_4"/>
    <property type="match status" value="1"/>
</dbReference>
<dbReference type="InterPro" id="IPR025662">
    <property type="entry name" value="Sigma_54_int_dom_ATP-bd_1"/>
</dbReference>
<evidence type="ECO:0000256" key="1">
    <source>
        <dbReference type="ARBA" id="ARBA00022741"/>
    </source>
</evidence>
<dbReference type="InterPro" id="IPR002078">
    <property type="entry name" value="Sigma_54_int"/>
</dbReference>
<keyword evidence="5" id="KW-0238">DNA-binding</keyword>
<dbReference type="SMART" id="SM00091">
    <property type="entry name" value="PAS"/>
    <property type="match status" value="2"/>
</dbReference>
<dbReference type="FunFam" id="3.40.50.300:FF:000006">
    <property type="entry name" value="DNA-binding transcriptional regulator NtrC"/>
    <property type="match status" value="1"/>
</dbReference>
<dbReference type="SMART" id="SM00382">
    <property type="entry name" value="AAA"/>
    <property type="match status" value="1"/>
</dbReference>
<feature type="domain" description="PAC" evidence="10">
    <location>
        <begin position="166"/>
        <end position="218"/>
    </location>
</feature>
<comment type="caution">
    <text evidence="11">The sequence shown here is derived from an EMBL/GenBank/DDBJ whole genome shotgun (WGS) entry which is preliminary data.</text>
</comment>
<sequence>MQLDWKRLWEDTPCAMVIVDPTGKIQHVSRAMKQLWHRTTEKEFPDTWQEWKESILERTSENVWITRKGEAYRCHSEQLECLEGGEIYRLEPYFQGSIGTNELDEIIENSYDCIYITDHHGITLHTNSAIERLTGIPKEYYIGKDVRYLERRGILKKSVTLEILKSRKPVTTIQANKQGNLNVITGSPVFNKKGEIVRVITNIRDVSELNRLKDELDETRMLSARYKRELSQLRKFHLQDDPSIIMSDLAMKQAYHMARRVAGTDTTVLLLGESGVGKEVFARAIHRQSPRFETGSFITVNCGAIPAELIESELFGYEPGAFTGAKKEGKPGMFELAENGTLFLDEIGELPLPLQVKLLRVLQEKTLRRVGGIEAIPFNARIIAATNRDLKAMVEKGEFREDLFYRISVIPIEIPPLRRRKNDIKPLLVHFLEKFNRKHRKSCYFVPTVYEKLREYHWPGNVRELANMVERLVITSPDDAIVPDFIPETRDLREKEPVPAENGENTLEINGDSYSLTNETCSFPSLPEFSSWMEKRILSQAYQRYRSSYRVAEQLRISQSSAIRKAYKYGIKEKS</sequence>
<evidence type="ECO:0000313" key="11">
    <source>
        <dbReference type="EMBL" id="GGE15544.1"/>
    </source>
</evidence>
<dbReference type="PANTHER" id="PTHR32071:SF57">
    <property type="entry name" value="C4-DICARBOXYLATE TRANSPORT TRANSCRIPTIONAL REGULATORY PROTEIN DCTD"/>
    <property type="match status" value="1"/>
</dbReference>
<dbReference type="GO" id="GO:0005524">
    <property type="term" value="F:ATP binding"/>
    <property type="evidence" value="ECO:0007669"/>
    <property type="project" value="UniProtKB-KW"/>
</dbReference>
<evidence type="ECO:0000256" key="6">
    <source>
        <dbReference type="ARBA" id="ARBA00023163"/>
    </source>
</evidence>